<evidence type="ECO:0000256" key="3">
    <source>
        <dbReference type="ARBA" id="ARBA00022989"/>
    </source>
</evidence>
<evidence type="ECO:0000259" key="6">
    <source>
        <dbReference type="Pfam" id="PF01490"/>
    </source>
</evidence>
<dbReference type="Pfam" id="PF01490">
    <property type="entry name" value="Aa_trans"/>
    <property type="match status" value="1"/>
</dbReference>
<comment type="subcellular location">
    <subcellularLocation>
        <location evidence="1">Membrane</location>
        <topology evidence="1">Multi-pass membrane protein</topology>
    </subcellularLocation>
</comment>
<evidence type="ECO:0000256" key="4">
    <source>
        <dbReference type="ARBA" id="ARBA00023136"/>
    </source>
</evidence>
<feature type="transmembrane region" description="Helical" evidence="5">
    <location>
        <begin position="382"/>
        <end position="404"/>
    </location>
</feature>
<feature type="transmembrane region" description="Helical" evidence="5">
    <location>
        <begin position="114"/>
        <end position="136"/>
    </location>
</feature>
<feature type="transmembrane region" description="Helical" evidence="5">
    <location>
        <begin position="143"/>
        <end position="165"/>
    </location>
</feature>
<evidence type="ECO:0000313" key="7">
    <source>
        <dbReference type="Proteomes" id="UP000887577"/>
    </source>
</evidence>
<protein>
    <submittedName>
        <fullName evidence="8">Amino acid transporter transmembrane domain-containing protein</fullName>
    </submittedName>
</protein>
<reference evidence="8" key="1">
    <citation type="submission" date="2022-11" db="UniProtKB">
        <authorList>
            <consortium name="WormBaseParasite"/>
        </authorList>
    </citation>
    <scope>IDENTIFICATION</scope>
</reference>
<dbReference type="GO" id="GO:0015179">
    <property type="term" value="F:L-amino acid transmembrane transporter activity"/>
    <property type="evidence" value="ECO:0007669"/>
    <property type="project" value="TreeGrafter"/>
</dbReference>
<evidence type="ECO:0000256" key="1">
    <source>
        <dbReference type="ARBA" id="ARBA00004141"/>
    </source>
</evidence>
<feature type="transmembrane region" description="Helical" evidence="5">
    <location>
        <begin position="333"/>
        <end position="362"/>
    </location>
</feature>
<dbReference type="InterPro" id="IPR013057">
    <property type="entry name" value="AA_transpt_TM"/>
</dbReference>
<evidence type="ECO:0000256" key="2">
    <source>
        <dbReference type="ARBA" id="ARBA00022692"/>
    </source>
</evidence>
<accession>A0A914ZA79</accession>
<name>A0A914ZA79_9BILA</name>
<feature type="transmembrane region" description="Helical" evidence="5">
    <location>
        <begin position="215"/>
        <end position="243"/>
    </location>
</feature>
<dbReference type="AlphaFoldDB" id="A0A914ZA79"/>
<feature type="transmembrane region" description="Helical" evidence="5">
    <location>
        <begin position="16"/>
        <end position="40"/>
    </location>
</feature>
<dbReference type="WBParaSite" id="PSU_v2.g7151.t1">
    <property type="protein sequence ID" value="PSU_v2.g7151.t1"/>
    <property type="gene ID" value="PSU_v2.g7151"/>
</dbReference>
<dbReference type="PANTHER" id="PTHR22950:SF193">
    <property type="entry name" value="AMINO ACID TRANSPORTER TRANSMEMBRANE DOMAIN-CONTAINING PROTEIN"/>
    <property type="match status" value="1"/>
</dbReference>
<keyword evidence="3 5" id="KW-1133">Transmembrane helix</keyword>
<feature type="transmembrane region" description="Helical" evidence="5">
    <location>
        <begin position="263"/>
        <end position="284"/>
    </location>
</feature>
<dbReference type="Proteomes" id="UP000887577">
    <property type="component" value="Unplaced"/>
</dbReference>
<feature type="transmembrane region" description="Helical" evidence="5">
    <location>
        <begin position="77"/>
        <end position="102"/>
    </location>
</feature>
<keyword evidence="2 5" id="KW-0812">Transmembrane</keyword>
<keyword evidence="7" id="KW-1185">Reference proteome</keyword>
<sequence length="417" mass="46538">MIGPGCLSLPVAFKQSGLWCGFSLVFIFGFLNNYCMLQLVHCSQYLSRKKGDAHLDYGNVAYEACENSFKWLRPYKYVVRIIVNTTIIALQIGICSVFYVFVGVHTRELVEYYTTFQASTTVYFMIVAIPMILINFIRTLKGIGYCSAVGNVLMIISLGFIFQYLIRAEHVINELPWISDFNGILTACGSILYSFEGQAMVLPMENKLKNPKNMIGPLGVLSTGMSLVSVIYAACGFFGYITYGNSVEGSITLNLPNSVQFNIVKIFLTLVVSFGFMIQQYVIVEMTWPSLRQNILNAKFPKAPNVPFELLYRAMLVILAMAVAIAIPNLEQIIPLVGVSCGMMLAFVFPALIDTITFLPPLLRKYARSSSQHEKTKTKISIYYKIIQNSILVVIGCFGCIAGLQSTIRDLIQSNTH</sequence>
<evidence type="ECO:0000313" key="8">
    <source>
        <dbReference type="WBParaSite" id="PSU_v2.g7151.t1"/>
    </source>
</evidence>
<feature type="transmembrane region" description="Helical" evidence="5">
    <location>
        <begin position="310"/>
        <end position="327"/>
    </location>
</feature>
<organism evidence="7 8">
    <name type="scientific">Panagrolaimus superbus</name>
    <dbReference type="NCBI Taxonomy" id="310955"/>
    <lineage>
        <taxon>Eukaryota</taxon>
        <taxon>Metazoa</taxon>
        <taxon>Ecdysozoa</taxon>
        <taxon>Nematoda</taxon>
        <taxon>Chromadorea</taxon>
        <taxon>Rhabditida</taxon>
        <taxon>Tylenchina</taxon>
        <taxon>Panagrolaimomorpha</taxon>
        <taxon>Panagrolaimoidea</taxon>
        <taxon>Panagrolaimidae</taxon>
        <taxon>Panagrolaimus</taxon>
    </lineage>
</organism>
<feature type="domain" description="Amino acid transporter transmembrane" evidence="6">
    <location>
        <begin position="1"/>
        <end position="362"/>
    </location>
</feature>
<dbReference type="GO" id="GO:0005774">
    <property type="term" value="C:vacuolar membrane"/>
    <property type="evidence" value="ECO:0007669"/>
    <property type="project" value="TreeGrafter"/>
</dbReference>
<proteinExistence type="predicted"/>
<dbReference type="PANTHER" id="PTHR22950">
    <property type="entry name" value="AMINO ACID TRANSPORTER"/>
    <property type="match status" value="1"/>
</dbReference>
<evidence type="ECO:0000256" key="5">
    <source>
        <dbReference type="SAM" id="Phobius"/>
    </source>
</evidence>
<keyword evidence="4 5" id="KW-0472">Membrane</keyword>